<dbReference type="AlphaFoldDB" id="A0A444LKN1"/>
<evidence type="ECO:0000256" key="1">
    <source>
        <dbReference type="SAM" id="MobiDB-lite"/>
    </source>
</evidence>
<dbReference type="OrthoDB" id="7889162at2"/>
<comment type="caution">
    <text evidence="2">The sequence shown here is derived from an EMBL/GenBank/DDBJ whole genome shotgun (WGS) entry which is preliminary data.</text>
</comment>
<dbReference type="Proteomes" id="UP000287687">
    <property type="component" value="Unassembled WGS sequence"/>
</dbReference>
<reference evidence="2 3" key="1">
    <citation type="submission" date="2019-01" db="EMBL/GenBank/DDBJ databases">
        <title>The draft genome of Rhizobium sp. 24NR.</title>
        <authorList>
            <person name="Liu L."/>
            <person name="Liang L."/>
            <person name="Shi S."/>
            <person name="Xu L."/>
            <person name="Wang X."/>
            <person name="Li L."/>
            <person name="Zhang X."/>
        </authorList>
    </citation>
    <scope>NUCLEOTIDE SEQUENCE [LARGE SCALE GENOMIC DNA]</scope>
    <source>
        <strain evidence="2 3">24NR</strain>
    </source>
</reference>
<feature type="region of interest" description="Disordered" evidence="1">
    <location>
        <begin position="1"/>
        <end position="81"/>
    </location>
</feature>
<feature type="compositionally biased region" description="Polar residues" evidence="1">
    <location>
        <begin position="171"/>
        <end position="180"/>
    </location>
</feature>
<feature type="compositionally biased region" description="Basic and acidic residues" evidence="1">
    <location>
        <begin position="47"/>
        <end position="56"/>
    </location>
</feature>
<protein>
    <submittedName>
        <fullName evidence="2">Nutrient deprivation-induced protein</fullName>
    </submittedName>
</protein>
<evidence type="ECO:0000313" key="2">
    <source>
        <dbReference type="EMBL" id="RWX80848.1"/>
    </source>
</evidence>
<proteinExistence type="predicted"/>
<keyword evidence="3" id="KW-1185">Reference proteome</keyword>
<dbReference type="EMBL" id="SBIP01000001">
    <property type="protein sequence ID" value="RWX80848.1"/>
    <property type="molecule type" value="Genomic_DNA"/>
</dbReference>
<feature type="compositionally biased region" description="Low complexity" evidence="1">
    <location>
        <begin position="35"/>
        <end position="44"/>
    </location>
</feature>
<feature type="compositionally biased region" description="Low complexity" evidence="1">
    <location>
        <begin position="184"/>
        <end position="203"/>
    </location>
</feature>
<feature type="compositionally biased region" description="Basic and acidic residues" evidence="1">
    <location>
        <begin position="69"/>
        <end position="78"/>
    </location>
</feature>
<sequence>MTERDSGQGGVGTTSSSYASFKDQAASYGDGQATQASPSSQSPAVDIKQKVSEDLRSVQQKAQDGIADVTDKAKDTASKQKNMVAEKVSGIAAAMEKIGSELEQGDQADIGRMTKNLSTSIRKFSEDIKDRDLGQIAEMAEDFGRKQPLAFLGIAAVAGIAATRFLTASASRHGSSNAPVSPQAGAFGAATSSSAYPSSGSVTTEDKTHG</sequence>
<organism evidence="2 3">
    <name type="scientific">Neorhizobium lilium</name>
    <dbReference type="NCBI Taxonomy" id="2503024"/>
    <lineage>
        <taxon>Bacteria</taxon>
        <taxon>Pseudomonadati</taxon>
        <taxon>Pseudomonadota</taxon>
        <taxon>Alphaproteobacteria</taxon>
        <taxon>Hyphomicrobiales</taxon>
        <taxon>Rhizobiaceae</taxon>
        <taxon>Rhizobium/Agrobacterium group</taxon>
        <taxon>Neorhizobium</taxon>
    </lineage>
</organism>
<name>A0A444LKN1_9HYPH</name>
<accession>A0A444LKN1</accession>
<gene>
    <name evidence="2" type="ORF">EPK99_00440</name>
</gene>
<dbReference type="RefSeq" id="WP_128440676.1">
    <property type="nucleotide sequence ID" value="NZ_SBIP01000001.1"/>
</dbReference>
<feature type="region of interest" description="Disordered" evidence="1">
    <location>
        <begin position="171"/>
        <end position="210"/>
    </location>
</feature>
<evidence type="ECO:0000313" key="3">
    <source>
        <dbReference type="Proteomes" id="UP000287687"/>
    </source>
</evidence>